<gene>
    <name evidence="2" type="ORF">B0T16DRAFT_82534</name>
</gene>
<accession>A0AA39YGP6</accession>
<keyword evidence="1" id="KW-0812">Transmembrane</keyword>
<keyword evidence="1" id="KW-0472">Membrane</keyword>
<organism evidence="2 3">
    <name type="scientific">Cercophora newfieldiana</name>
    <dbReference type="NCBI Taxonomy" id="92897"/>
    <lineage>
        <taxon>Eukaryota</taxon>
        <taxon>Fungi</taxon>
        <taxon>Dikarya</taxon>
        <taxon>Ascomycota</taxon>
        <taxon>Pezizomycotina</taxon>
        <taxon>Sordariomycetes</taxon>
        <taxon>Sordariomycetidae</taxon>
        <taxon>Sordariales</taxon>
        <taxon>Lasiosphaeriaceae</taxon>
        <taxon>Cercophora</taxon>
    </lineage>
</organism>
<reference evidence="2" key="1">
    <citation type="submission" date="2023-06" db="EMBL/GenBank/DDBJ databases">
        <title>Genome-scale phylogeny and comparative genomics of the fungal order Sordariales.</title>
        <authorList>
            <consortium name="Lawrence Berkeley National Laboratory"/>
            <person name="Hensen N."/>
            <person name="Bonometti L."/>
            <person name="Westerberg I."/>
            <person name="Brannstrom I.O."/>
            <person name="Guillou S."/>
            <person name="Cros-Aarteil S."/>
            <person name="Calhoun S."/>
            <person name="Haridas S."/>
            <person name="Kuo A."/>
            <person name="Mondo S."/>
            <person name="Pangilinan J."/>
            <person name="Riley R."/>
            <person name="Labutti K."/>
            <person name="Andreopoulos B."/>
            <person name="Lipzen A."/>
            <person name="Chen C."/>
            <person name="Yanf M."/>
            <person name="Daum C."/>
            <person name="Ng V."/>
            <person name="Clum A."/>
            <person name="Steindorff A."/>
            <person name="Ohm R."/>
            <person name="Martin F."/>
            <person name="Silar P."/>
            <person name="Natvig D."/>
            <person name="Lalanne C."/>
            <person name="Gautier V."/>
            <person name="Ament-Velasquez S.L."/>
            <person name="Kruys A."/>
            <person name="Hutchinson M.I."/>
            <person name="Powell A.J."/>
            <person name="Barry K."/>
            <person name="Miller A.N."/>
            <person name="Grigoriev I.V."/>
            <person name="Debuchy R."/>
            <person name="Gladieux P."/>
            <person name="Thoren M.H."/>
            <person name="Johannesson H."/>
        </authorList>
    </citation>
    <scope>NUCLEOTIDE SEQUENCE</scope>
    <source>
        <strain evidence="2">SMH2532-1</strain>
    </source>
</reference>
<feature type="transmembrane region" description="Helical" evidence="1">
    <location>
        <begin position="20"/>
        <end position="40"/>
    </location>
</feature>
<proteinExistence type="predicted"/>
<evidence type="ECO:0000313" key="2">
    <source>
        <dbReference type="EMBL" id="KAK0651580.1"/>
    </source>
</evidence>
<keyword evidence="3" id="KW-1185">Reference proteome</keyword>
<evidence type="ECO:0000313" key="3">
    <source>
        <dbReference type="Proteomes" id="UP001174936"/>
    </source>
</evidence>
<evidence type="ECO:0000256" key="1">
    <source>
        <dbReference type="SAM" id="Phobius"/>
    </source>
</evidence>
<feature type="transmembrane region" description="Helical" evidence="1">
    <location>
        <begin position="60"/>
        <end position="79"/>
    </location>
</feature>
<dbReference type="EMBL" id="JAULSV010000002">
    <property type="protein sequence ID" value="KAK0651580.1"/>
    <property type="molecule type" value="Genomic_DNA"/>
</dbReference>
<comment type="caution">
    <text evidence="2">The sequence shown here is derived from an EMBL/GenBank/DDBJ whole genome shotgun (WGS) entry which is preliminary data.</text>
</comment>
<name>A0AA39YGP6_9PEZI</name>
<protein>
    <submittedName>
        <fullName evidence="2">Uncharacterized protein</fullName>
    </submittedName>
</protein>
<keyword evidence="1" id="KW-1133">Transmembrane helix</keyword>
<sequence>MNLGVGRGDLRWHARWETHFPCLPVSLCILSLHLCYLLLGCPIRFVPRIQDELVRVEGDVFSLLAFWGSRAGAWVYLMSGTFRQVKGNML</sequence>
<dbReference type="Proteomes" id="UP001174936">
    <property type="component" value="Unassembled WGS sequence"/>
</dbReference>
<dbReference type="AlphaFoldDB" id="A0AA39YGP6"/>